<dbReference type="PIRSF" id="PIRSF034852">
    <property type="entry name" value="UCP034852"/>
    <property type="match status" value="1"/>
</dbReference>
<evidence type="ECO:0000256" key="1">
    <source>
        <dbReference type="ARBA" id="ARBA00006718"/>
    </source>
</evidence>
<dbReference type="InterPro" id="IPR008326">
    <property type="entry name" value="PdhI-like"/>
</dbReference>
<dbReference type="InterPro" id="IPR000361">
    <property type="entry name" value="ATAP_core_dom"/>
</dbReference>
<evidence type="ECO:0000313" key="4">
    <source>
        <dbReference type="Proteomes" id="UP000031829"/>
    </source>
</evidence>
<dbReference type="EMBL" id="CP009920">
    <property type="protein sequence ID" value="AJI22570.1"/>
    <property type="molecule type" value="Genomic_DNA"/>
</dbReference>
<name>A0A0B6ACB4_PRIM2</name>
<evidence type="ECO:0000259" key="2">
    <source>
        <dbReference type="Pfam" id="PF01521"/>
    </source>
</evidence>
<gene>
    <name evidence="3" type="ORF">BG04_5000</name>
</gene>
<accession>A0A0B6ACB4</accession>
<dbReference type="GeneID" id="93642969"/>
<dbReference type="Proteomes" id="UP000031829">
    <property type="component" value="Chromosome"/>
</dbReference>
<dbReference type="Gene3D" id="2.60.300.12">
    <property type="entry name" value="HesB-like domain"/>
    <property type="match status" value="1"/>
</dbReference>
<sequence length="96" mass="11033">MKLTVTEAAATWYKDEMMLEGNETIRFFVRYGGCSNVQKGFSLGVNTDSPKNVGVETKVDGLTFFVEDEDLWYFDGHDLTVNYNEETKEPDFHYEA</sequence>
<dbReference type="RefSeq" id="WP_013057245.1">
    <property type="nucleotide sequence ID" value="NZ_BCVB01000015.1"/>
</dbReference>
<dbReference type="KEGG" id="bmeg:BG04_5000"/>
<organism evidence="3 4">
    <name type="scientific">Priestia megaterium (strain ATCC 14581 / DSM 32 / CCUG 1817 / JCM 2506 / NBRC 15308 / NCIMB 9376 / NCTC 10342 / NRRL B-14308 / VKM B-512 / Ford 19)</name>
    <name type="common">Bacillus megaterium</name>
    <dbReference type="NCBI Taxonomy" id="1348623"/>
    <lineage>
        <taxon>Bacteria</taxon>
        <taxon>Bacillati</taxon>
        <taxon>Bacillota</taxon>
        <taxon>Bacilli</taxon>
        <taxon>Bacillales</taxon>
        <taxon>Bacillaceae</taxon>
        <taxon>Priestia</taxon>
    </lineage>
</organism>
<evidence type="ECO:0000313" key="3">
    <source>
        <dbReference type="EMBL" id="AJI22570.1"/>
    </source>
</evidence>
<proteinExistence type="inferred from homology"/>
<dbReference type="SUPFAM" id="SSF89360">
    <property type="entry name" value="HesB-like domain"/>
    <property type="match status" value="1"/>
</dbReference>
<dbReference type="InterPro" id="IPR035903">
    <property type="entry name" value="HesB-like_dom_sf"/>
</dbReference>
<protein>
    <submittedName>
        <fullName evidence="3">Iron-sulfur cluster biosynthesis family protein</fullName>
    </submittedName>
</protein>
<dbReference type="HOGENOM" id="CLU_163967_2_1_9"/>
<dbReference type="AlphaFoldDB" id="A0A0B6ACB4"/>
<feature type="domain" description="Core" evidence="2">
    <location>
        <begin position="1"/>
        <end position="87"/>
    </location>
</feature>
<reference evidence="3 4" key="1">
    <citation type="journal article" date="2015" name="Genome Announc.">
        <title>Complete genome sequences for 35 biothreat assay-relevant bacillus species.</title>
        <authorList>
            <person name="Johnson S.L."/>
            <person name="Daligault H.E."/>
            <person name="Davenport K.W."/>
            <person name="Jaissle J."/>
            <person name="Frey K.G."/>
            <person name="Ladner J.T."/>
            <person name="Broomall S.M."/>
            <person name="Bishop-Lilly K.A."/>
            <person name="Bruce D.C."/>
            <person name="Gibbons H.S."/>
            <person name="Coyne S.R."/>
            <person name="Lo C.C."/>
            <person name="Meincke L."/>
            <person name="Munk A.C."/>
            <person name="Koroleva G.I."/>
            <person name="Rosenzweig C.N."/>
            <person name="Palacios G.F."/>
            <person name="Redden C.L."/>
            <person name="Minogue T.D."/>
            <person name="Chain P.S."/>
        </authorList>
    </citation>
    <scope>NUCLEOTIDE SEQUENCE [LARGE SCALE GENOMIC DNA]</scope>
    <source>
        <strain evidence="4">ATCC 14581 / DSM 32 / JCM 2506 / NBRC 15308 / NCIMB 9376 / NCTC 10342 / NRRL B-14308 / VKM B-512</strain>
    </source>
</reference>
<dbReference type="Pfam" id="PF01521">
    <property type="entry name" value="Fe-S_biosyn"/>
    <property type="match status" value="1"/>
</dbReference>
<comment type="similarity">
    <text evidence="1">Belongs to the HesB/IscA family.</text>
</comment>